<comment type="caution">
    <text evidence="5">The sequence shown here is derived from an EMBL/GenBank/DDBJ whole genome shotgun (WGS) entry which is preliminary data.</text>
</comment>
<dbReference type="GO" id="GO:0000981">
    <property type="term" value="F:DNA-binding transcription factor activity, RNA polymerase II-specific"/>
    <property type="evidence" value="ECO:0007669"/>
    <property type="project" value="InterPro"/>
</dbReference>
<evidence type="ECO:0000259" key="4">
    <source>
        <dbReference type="SMART" id="SM00066"/>
    </source>
</evidence>
<dbReference type="OrthoDB" id="5069391at2759"/>
<evidence type="ECO:0000313" key="5">
    <source>
        <dbReference type="EMBL" id="KAH6887466.1"/>
    </source>
</evidence>
<protein>
    <submittedName>
        <fullName evidence="5">Fungal-specific transcription factor domain-containing protein</fullName>
    </submittedName>
</protein>
<dbReference type="SUPFAM" id="SSF57701">
    <property type="entry name" value="Zn2/Cys6 DNA-binding domain"/>
    <property type="match status" value="1"/>
</dbReference>
<dbReference type="EMBL" id="JAGPYM010000014">
    <property type="protein sequence ID" value="KAH6887466.1"/>
    <property type="molecule type" value="Genomic_DNA"/>
</dbReference>
<keyword evidence="2" id="KW-0539">Nucleus</keyword>
<dbReference type="PANTHER" id="PTHR37534">
    <property type="entry name" value="TRANSCRIPTIONAL ACTIVATOR PROTEIN UGA3"/>
    <property type="match status" value="1"/>
</dbReference>
<dbReference type="InterPro" id="IPR021858">
    <property type="entry name" value="Fun_TF"/>
</dbReference>
<dbReference type="SMART" id="SM00066">
    <property type="entry name" value="GAL4"/>
    <property type="match status" value="1"/>
</dbReference>
<name>A0A9P8W4U1_9HYPO</name>
<dbReference type="InterPro" id="IPR001138">
    <property type="entry name" value="Zn2Cys6_DnaBD"/>
</dbReference>
<comment type="subcellular location">
    <subcellularLocation>
        <location evidence="1">Nucleus</location>
    </subcellularLocation>
</comment>
<dbReference type="InterPro" id="IPR036864">
    <property type="entry name" value="Zn2-C6_fun-type_DNA-bd_sf"/>
</dbReference>
<organism evidence="5 6">
    <name type="scientific">Thelonectria olida</name>
    <dbReference type="NCBI Taxonomy" id="1576542"/>
    <lineage>
        <taxon>Eukaryota</taxon>
        <taxon>Fungi</taxon>
        <taxon>Dikarya</taxon>
        <taxon>Ascomycota</taxon>
        <taxon>Pezizomycotina</taxon>
        <taxon>Sordariomycetes</taxon>
        <taxon>Hypocreomycetidae</taxon>
        <taxon>Hypocreales</taxon>
        <taxon>Nectriaceae</taxon>
        <taxon>Thelonectria</taxon>
    </lineage>
</organism>
<dbReference type="CDD" id="cd00067">
    <property type="entry name" value="GAL4"/>
    <property type="match status" value="1"/>
</dbReference>
<dbReference type="PANTHER" id="PTHR37534:SF46">
    <property type="entry name" value="ZN(II)2CYS6 TRANSCRIPTION FACTOR (EUROFUNG)"/>
    <property type="match status" value="1"/>
</dbReference>
<gene>
    <name evidence="5" type="ORF">B0T10DRAFT_71593</name>
</gene>
<feature type="region of interest" description="Disordered" evidence="3">
    <location>
        <begin position="62"/>
        <end position="84"/>
    </location>
</feature>
<evidence type="ECO:0000256" key="3">
    <source>
        <dbReference type="SAM" id="MobiDB-lite"/>
    </source>
</evidence>
<dbReference type="GO" id="GO:0005634">
    <property type="term" value="C:nucleus"/>
    <property type="evidence" value="ECO:0007669"/>
    <property type="project" value="UniProtKB-SubCell"/>
</dbReference>
<evidence type="ECO:0000256" key="1">
    <source>
        <dbReference type="ARBA" id="ARBA00004123"/>
    </source>
</evidence>
<dbReference type="CDD" id="cd12148">
    <property type="entry name" value="fungal_TF_MHR"/>
    <property type="match status" value="1"/>
</dbReference>
<dbReference type="AlphaFoldDB" id="A0A9P8W4U1"/>
<proteinExistence type="predicted"/>
<dbReference type="GO" id="GO:0008270">
    <property type="term" value="F:zinc ion binding"/>
    <property type="evidence" value="ECO:0007669"/>
    <property type="project" value="InterPro"/>
</dbReference>
<dbReference type="Proteomes" id="UP000777438">
    <property type="component" value="Unassembled WGS sequence"/>
</dbReference>
<feature type="domain" description="Zn(2)-C6 fungal-type" evidence="4">
    <location>
        <begin position="11"/>
        <end position="55"/>
    </location>
</feature>
<accession>A0A9P8W4U1</accession>
<reference evidence="5 6" key="1">
    <citation type="journal article" date="2021" name="Nat. Commun.">
        <title>Genetic determinants of endophytism in the Arabidopsis root mycobiome.</title>
        <authorList>
            <person name="Mesny F."/>
            <person name="Miyauchi S."/>
            <person name="Thiergart T."/>
            <person name="Pickel B."/>
            <person name="Atanasova L."/>
            <person name="Karlsson M."/>
            <person name="Huettel B."/>
            <person name="Barry K.W."/>
            <person name="Haridas S."/>
            <person name="Chen C."/>
            <person name="Bauer D."/>
            <person name="Andreopoulos W."/>
            <person name="Pangilinan J."/>
            <person name="LaButti K."/>
            <person name="Riley R."/>
            <person name="Lipzen A."/>
            <person name="Clum A."/>
            <person name="Drula E."/>
            <person name="Henrissat B."/>
            <person name="Kohler A."/>
            <person name="Grigoriev I.V."/>
            <person name="Martin F.M."/>
            <person name="Hacquard S."/>
        </authorList>
    </citation>
    <scope>NUCLEOTIDE SEQUENCE [LARGE SCALE GENOMIC DNA]</scope>
    <source>
        <strain evidence="5 6">MPI-CAGE-CH-0241</strain>
    </source>
</reference>
<sequence length="485" mass="54268">MERNLPRAERQNDKGACWTCLDKNRQCDGALPRCKVCSQWGVRCRGYGVRMQWPTGVTNLKTRSKWRQTRSHSTSSSISPMRIDQGMGGPGSMSSLGLPAEESFLMQHFIQNIARIALAIDYNGNGYRSLLPMAMEEPALMNAAMAVAASHYSRWQHTTDTSSRKYLRSAAKALSTRFLTSELVNNQITLASMLLLVSYEVFSGSSRWKGHYDAIRGWIRSRGDCSDLDPFLKTWVCLLDTQSALNLGSPAMDELESWLDMTMGGDGESSVDALFGCSSRLPKLMWAASRLYAASKSTDLSQDELQEQAEALQAEIRSTEIALDSHPHVGISCHSTLEPFSTAVGVDQEELRRRMVATAEIFRHASHIYVFRIVHGPEEPLTEEMRISLDTAQHLLTVVPDALGPGANLGWCLVVLGAEMDLLHERDYIRSRWAGLHLLGIYNTKNGHKILEEVWSHRDLVVQGQASPERWQDIMQRIGQSQILV</sequence>
<evidence type="ECO:0000313" key="6">
    <source>
        <dbReference type="Proteomes" id="UP000777438"/>
    </source>
</evidence>
<dbReference type="Pfam" id="PF11951">
    <property type="entry name" value="Fungal_trans_2"/>
    <property type="match status" value="1"/>
</dbReference>
<keyword evidence="6" id="KW-1185">Reference proteome</keyword>
<dbReference type="Pfam" id="PF00172">
    <property type="entry name" value="Zn_clus"/>
    <property type="match status" value="1"/>
</dbReference>
<evidence type="ECO:0000256" key="2">
    <source>
        <dbReference type="ARBA" id="ARBA00023242"/>
    </source>
</evidence>